<name>A0A9P6E5N5_9AGAR</name>
<proteinExistence type="predicted"/>
<feature type="domain" description="Nephrocystin 3-like N-terminal" evidence="2">
    <location>
        <begin position="80"/>
        <end position="232"/>
    </location>
</feature>
<dbReference type="Pfam" id="PF24883">
    <property type="entry name" value="NPHP3_N"/>
    <property type="match status" value="1"/>
</dbReference>
<evidence type="ECO:0000313" key="4">
    <source>
        <dbReference type="Proteomes" id="UP000807306"/>
    </source>
</evidence>
<evidence type="ECO:0000313" key="3">
    <source>
        <dbReference type="EMBL" id="KAF9522989.1"/>
    </source>
</evidence>
<evidence type="ECO:0000256" key="1">
    <source>
        <dbReference type="ARBA" id="ARBA00022737"/>
    </source>
</evidence>
<evidence type="ECO:0000259" key="2">
    <source>
        <dbReference type="Pfam" id="PF24883"/>
    </source>
</evidence>
<dbReference type="Proteomes" id="UP000807306">
    <property type="component" value="Unassembled WGS sequence"/>
</dbReference>
<dbReference type="AlphaFoldDB" id="A0A9P6E5N5"/>
<reference evidence="3" key="1">
    <citation type="submission" date="2020-11" db="EMBL/GenBank/DDBJ databases">
        <authorList>
            <consortium name="DOE Joint Genome Institute"/>
            <person name="Ahrendt S."/>
            <person name="Riley R."/>
            <person name="Andreopoulos W."/>
            <person name="Labutti K."/>
            <person name="Pangilinan J."/>
            <person name="Ruiz-Duenas F.J."/>
            <person name="Barrasa J.M."/>
            <person name="Sanchez-Garcia M."/>
            <person name="Camarero S."/>
            <person name="Miyauchi S."/>
            <person name="Serrano A."/>
            <person name="Linde D."/>
            <person name="Babiker R."/>
            <person name="Drula E."/>
            <person name="Ayuso-Fernandez I."/>
            <person name="Pacheco R."/>
            <person name="Padilla G."/>
            <person name="Ferreira P."/>
            <person name="Barriuso J."/>
            <person name="Kellner H."/>
            <person name="Castanera R."/>
            <person name="Alfaro M."/>
            <person name="Ramirez L."/>
            <person name="Pisabarro A.G."/>
            <person name="Kuo A."/>
            <person name="Tritt A."/>
            <person name="Lipzen A."/>
            <person name="He G."/>
            <person name="Yan M."/>
            <person name="Ng V."/>
            <person name="Cullen D."/>
            <person name="Martin F."/>
            <person name="Rosso M.-N."/>
            <person name="Henrissat B."/>
            <person name="Hibbett D."/>
            <person name="Martinez A.T."/>
            <person name="Grigoriev I.V."/>
        </authorList>
    </citation>
    <scope>NUCLEOTIDE SEQUENCE</scope>
    <source>
        <strain evidence="3">CBS 506.95</strain>
    </source>
</reference>
<accession>A0A9P6E5N5</accession>
<keyword evidence="1" id="KW-0677">Repeat</keyword>
<dbReference type="PANTHER" id="PTHR10039">
    <property type="entry name" value="AMELOGENIN"/>
    <property type="match status" value="1"/>
</dbReference>
<protein>
    <recommendedName>
        <fullName evidence="2">Nephrocystin 3-like N-terminal domain-containing protein</fullName>
    </recommendedName>
</protein>
<gene>
    <name evidence="3" type="ORF">CPB83DRAFT_69141</name>
</gene>
<dbReference type="OrthoDB" id="5967843at2759"/>
<dbReference type="EMBL" id="MU157928">
    <property type="protein sequence ID" value="KAF9522989.1"/>
    <property type="molecule type" value="Genomic_DNA"/>
</dbReference>
<organism evidence="3 4">
    <name type="scientific">Crepidotus variabilis</name>
    <dbReference type="NCBI Taxonomy" id="179855"/>
    <lineage>
        <taxon>Eukaryota</taxon>
        <taxon>Fungi</taxon>
        <taxon>Dikarya</taxon>
        <taxon>Basidiomycota</taxon>
        <taxon>Agaricomycotina</taxon>
        <taxon>Agaricomycetes</taxon>
        <taxon>Agaricomycetidae</taxon>
        <taxon>Agaricales</taxon>
        <taxon>Agaricineae</taxon>
        <taxon>Crepidotaceae</taxon>
        <taxon>Crepidotus</taxon>
    </lineage>
</organism>
<comment type="caution">
    <text evidence="3">The sequence shown here is derived from an EMBL/GenBank/DDBJ whole genome shotgun (WGS) entry which is preliminary data.</text>
</comment>
<dbReference type="PANTHER" id="PTHR10039:SF17">
    <property type="entry name" value="FUNGAL STAND N-TERMINAL GOODBYE DOMAIN-CONTAINING PROTEIN-RELATED"/>
    <property type="match status" value="1"/>
</dbReference>
<dbReference type="InterPro" id="IPR056884">
    <property type="entry name" value="NPHP3-like_N"/>
</dbReference>
<keyword evidence="4" id="KW-1185">Reference proteome</keyword>
<sequence length="782" mass="87603">MPRQPQASLFQNAQNCSITSSTINFHNHDSRSSGIHLLSQTISTSAMHDSSARDPPPRCHPDTREAALDTIDAFVEEPEPDKAVMWMNAPFGHGKSAVMQTAIETLRASGRGEQVGGGFFFGRDKEGRDKPHYLLPTILYQIAHNIPGMYEHVNNAINTDPTLPSKSIEAQLIPLLVTPFLHHYPQSTRTPTIFIDGLDECDTPAAQRSVLKMIADAVSVHHVPLRFVVASRPETHIAQYLKTSLLSSITRSFELDNDSWSMQSYFRKEFDRIYESRLDGLSAIPKPRPSDQVVRDLVCRACGQYLFASTIIRFVDDEYENPEEQLKVLLTSHPRQSPAFSSMDILYSQILSVCPTRLQSNLIDILGLINLEGAIPISGVADLLDLPPSDVVTIIRSLRSILDIGDLPTLPPHNTRFSLSSYLSPNISIRHTSLREFLSDKARAGGFWVDLDITQAKLLERSDFVLSSSISDSASSMIIHPATWKCLLRPGWSRQTGGLNASDWPRFSREFSKYQATSSPRCPPAGCRLQCSKAFCYLLGIWNKHSWIMDQIASPEDFHIVQSLVATSLRECFHSLTQESLDLFALLKYFHLTEKSTYATTLEAIANQPDISFDVALRAIDSASIFFTLETDKYYTKPSFRDVSICVDWSIMEILMDSNLIGEDIYIAHRNARILALSDCYNSLLQEIPSSDSFRRKASSVFDLPQITWDILMLKDNTDNGSGSTMEAFINRICSPRSLAVLCNSAAFDYSTSYFFVPFFFFVTTNCVRASSENVLKAFTAN</sequence>